<sequence length="361" mass="40782">MVKSWLFEIFSYPYDPDPAKFDPQLCKELYDWKLDSWVAAEDLGFDGVFFSEHHFTPYSISPSPNLLVATLAQRTSRMQLGVMANITAFHNPRRLAEEGAMLDHLTGGRLEVGMGRGVDEPEFLREGVKMEETRGRFEESVALIQTAWKEPVWSYHGEYYHYDQVGIWPRPLRPELPIWVTALSPKTVSWAAQQNFKFTSVFSPTDEMRTIFEGYKKAAAEAGREAEPTEMGVCRNVFIADSEQEARDLAEPAFDNLFATFKEAAVFSDLDNVPAGYEHYQSFFRPFAGDSVSFDALVEIGAICVGTPQTVRDQIVSQVETIGCGNFLLWGSFGNLTKDQTMRSYQLYGEHVVPALQSLTV</sequence>
<keyword evidence="1 4" id="KW-0560">Oxidoreductase</keyword>
<dbReference type="Proteomes" id="UP001385809">
    <property type="component" value="Unassembled WGS sequence"/>
</dbReference>
<evidence type="ECO:0000313" key="5">
    <source>
        <dbReference type="Proteomes" id="UP001385809"/>
    </source>
</evidence>
<dbReference type="SUPFAM" id="SSF51679">
    <property type="entry name" value="Bacterial luciferase-like"/>
    <property type="match status" value="1"/>
</dbReference>
<gene>
    <name evidence="4" type="ORF">WCD74_05855</name>
</gene>
<keyword evidence="2" id="KW-0503">Monooxygenase</keyword>
<dbReference type="InterPro" id="IPR011251">
    <property type="entry name" value="Luciferase-like_dom"/>
</dbReference>
<dbReference type="RefSeq" id="WP_337693896.1">
    <property type="nucleotide sequence ID" value="NZ_JBBEGN010000002.1"/>
</dbReference>
<reference evidence="4 5" key="1">
    <citation type="submission" date="2024-03" db="EMBL/GenBank/DDBJ databases">
        <title>Actinomycetospora sp. OC33-EN08, a novel actinomycete isolated from wild orchid (Aerides multiflora).</title>
        <authorList>
            <person name="Suriyachadkun C."/>
        </authorList>
    </citation>
    <scope>NUCLEOTIDE SEQUENCE [LARGE SCALE GENOMIC DNA]</scope>
    <source>
        <strain evidence="4 5">OC33-EN08</strain>
    </source>
</reference>
<keyword evidence="5" id="KW-1185">Reference proteome</keyword>
<dbReference type="PANTHER" id="PTHR30137">
    <property type="entry name" value="LUCIFERASE-LIKE MONOOXYGENASE"/>
    <property type="match status" value="1"/>
</dbReference>
<dbReference type="InterPro" id="IPR050766">
    <property type="entry name" value="Bact_Lucif_Oxidored"/>
</dbReference>
<evidence type="ECO:0000256" key="1">
    <source>
        <dbReference type="ARBA" id="ARBA00023002"/>
    </source>
</evidence>
<dbReference type="PANTHER" id="PTHR30137:SF8">
    <property type="entry name" value="BLR5498 PROTEIN"/>
    <property type="match status" value="1"/>
</dbReference>
<dbReference type="Gene3D" id="3.20.20.30">
    <property type="entry name" value="Luciferase-like domain"/>
    <property type="match status" value="1"/>
</dbReference>
<name>A0ABU8MJ97_9PSEU</name>
<proteinExistence type="predicted"/>
<dbReference type="EC" id="1.-.-.-" evidence="4"/>
<dbReference type="GO" id="GO:0016491">
    <property type="term" value="F:oxidoreductase activity"/>
    <property type="evidence" value="ECO:0007669"/>
    <property type="project" value="UniProtKB-KW"/>
</dbReference>
<evidence type="ECO:0000313" key="4">
    <source>
        <dbReference type="EMBL" id="MEJ2867281.1"/>
    </source>
</evidence>
<dbReference type="InterPro" id="IPR036661">
    <property type="entry name" value="Luciferase-like_sf"/>
</dbReference>
<dbReference type="Pfam" id="PF00296">
    <property type="entry name" value="Bac_luciferase"/>
    <property type="match status" value="1"/>
</dbReference>
<evidence type="ECO:0000256" key="2">
    <source>
        <dbReference type="ARBA" id="ARBA00023033"/>
    </source>
</evidence>
<accession>A0ABU8MJ97</accession>
<dbReference type="EMBL" id="JBBEGN010000002">
    <property type="protein sequence ID" value="MEJ2867281.1"/>
    <property type="molecule type" value="Genomic_DNA"/>
</dbReference>
<feature type="domain" description="Luciferase-like" evidence="3">
    <location>
        <begin position="36"/>
        <end position="320"/>
    </location>
</feature>
<comment type="caution">
    <text evidence="4">The sequence shown here is derived from an EMBL/GenBank/DDBJ whole genome shotgun (WGS) entry which is preliminary data.</text>
</comment>
<organism evidence="4 5">
    <name type="scientific">Actinomycetospora aurantiaca</name>
    <dbReference type="NCBI Taxonomy" id="3129233"/>
    <lineage>
        <taxon>Bacteria</taxon>
        <taxon>Bacillati</taxon>
        <taxon>Actinomycetota</taxon>
        <taxon>Actinomycetes</taxon>
        <taxon>Pseudonocardiales</taxon>
        <taxon>Pseudonocardiaceae</taxon>
        <taxon>Actinomycetospora</taxon>
    </lineage>
</organism>
<evidence type="ECO:0000259" key="3">
    <source>
        <dbReference type="Pfam" id="PF00296"/>
    </source>
</evidence>
<protein>
    <submittedName>
        <fullName evidence="4">LLM class flavin-dependent oxidoreductase</fullName>
        <ecNumber evidence="4">1.-.-.-</ecNumber>
    </submittedName>
</protein>